<dbReference type="EMBL" id="AZBU02000002">
    <property type="protein sequence ID" value="TKR92493.1"/>
    <property type="molecule type" value="Genomic_DNA"/>
</dbReference>
<gene>
    <name evidence="1" type="ORF">L596_007136</name>
</gene>
<dbReference type="Proteomes" id="UP000298663">
    <property type="component" value="Unassembled WGS sequence"/>
</dbReference>
<evidence type="ECO:0000313" key="2">
    <source>
        <dbReference type="Proteomes" id="UP000298663"/>
    </source>
</evidence>
<comment type="caution">
    <text evidence="1">The sequence shown here is derived from an EMBL/GenBank/DDBJ whole genome shotgun (WGS) entry which is preliminary data.</text>
</comment>
<organism evidence="1 2">
    <name type="scientific">Steinernema carpocapsae</name>
    <name type="common">Entomopathogenic nematode</name>
    <dbReference type="NCBI Taxonomy" id="34508"/>
    <lineage>
        <taxon>Eukaryota</taxon>
        <taxon>Metazoa</taxon>
        <taxon>Ecdysozoa</taxon>
        <taxon>Nematoda</taxon>
        <taxon>Chromadorea</taxon>
        <taxon>Rhabditida</taxon>
        <taxon>Tylenchina</taxon>
        <taxon>Panagrolaimomorpha</taxon>
        <taxon>Strongyloidoidea</taxon>
        <taxon>Steinernematidae</taxon>
        <taxon>Steinernema</taxon>
    </lineage>
</organism>
<proteinExistence type="predicted"/>
<protein>
    <submittedName>
        <fullName evidence="1">Uncharacterized protein</fullName>
    </submittedName>
</protein>
<evidence type="ECO:0000313" key="1">
    <source>
        <dbReference type="EMBL" id="TKR92493.1"/>
    </source>
</evidence>
<dbReference type="AlphaFoldDB" id="A0A4U5P930"/>
<keyword evidence="2" id="KW-1185">Reference proteome</keyword>
<sequence length="150" mass="17107">MTSLQVPRRLSFAVSFVRFHSLVTLGAGRSTPCRPPLPPPSRNSFRNLYFVPYSYSRFTLTGSRPPTAWVPHDARLLLRTRLRLPLGRCGPRCMAQVPQSDESGHLFNRRHPPRNHKPRIAEVRTHLGVRVSSAFLGNKAYGFRWNAIFS</sequence>
<accession>A0A4U5P930</accession>
<reference evidence="1 2" key="2">
    <citation type="journal article" date="2019" name="G3 (Bethesda)">
        <title>Hybrid Assembly of the Genome of the Entomopathogenic Nematode Steinernema carpocapsae Identifies the X-Chromosome.</title>
        <authorList>
            <person name="Serra L."/>
            <person name="Macchietto M."/>
            <person name="Macias-Munoz A."/>
            <person name="McGill C.J."/>
            <person name="Rodriguez I.M."/>
            <person name="Rodriguez B."/>
            <person name="Murad R."/>
            <person name="Mortazavi A."/>
        </authorList>
    </citation>
    <scope>NUCLEOTIDE SEQUENCE [LARGE SCALE GENOMIC DNA]</scope>
    <source>
        <strain evidence="1 2">ALL</strain>
    </source>
</reference>
<reference evidence="1 2" key="1">
    <citation type="journal article" date="2015" name="Genome Biol.">
        <title>Comparative genomics of Steinernema reveals deeply conserved gene regulatory networks.</title>
        <authorList>
            <person name="Dillman A.R."/>
            <person name="Macchietto M."/>
            <person name="Porter C.F."/>
            <person name="Rogers A."/>
            <person name="Williams B."/>
            <person name="Antoshechkin I."/>
            <person name="Lee M.M."/>
            <person name="Goodwin Z."/>
            <person name="Lu X."/>
            <person name="Lewis E.E."/>
            <person name="Goodrich-Blair H."/>
            <person name="Stock S.P."/>
            <person name="Adams B.J."/>
            <person name="Sternberg P.W."/>
            <person name="Mortazavi A."/>
        </authorList>
    </citation>
    <scope>NUCLEOTIDE SEQUENCE [LARGE SCALE GENOMIC DNA]</scope>
    <source>
        <strain evidence="1 2">ALL</strain>
    </source>
</reference>
<name>A0A4U5P930_STECR</name>